<feature type="compositionally biased region" description="Basic and acidic residues" evidence="1">
    <location>
        <begin position="385"/>
        <end position="404"/>
    </location>
</feature>
<feature type="compositionally biased region" description="Basic and acidic residues" evidence="1">
    <location>
        <begin position="1845"/>
        <end position="1858"/>
    </location>
</feature>
<feature type="compositionally biased region" description="Polar residues" evidence="1">
    <location>
        <begin position="249"/>
        <end position="258"/>
    </location>
</feature>
<evidence type="ECO:0000313" key="4">
    <source>
        <dbReference type="Proteomes" id="UP001233172"/>
    </source>
</evidence>
<evidence type="ECO:0000313" key="3">
    <source>
        <dbReference type="EMBL" id="KAK0050826.1"/>
    </source>
</evidence>
<feature type="region of interest" description="Disordered" evidence="1">
    <location>
        <begin position="1943"/>
        <end position="2161"/>
    </location>
</feature>
<organism evidence="3 4">
    <name type="scientific">Biomphalaria pfeifferi</name>
    <name type="common">Bloodfluke planorb</name>
    <name type="synonym">Freshwater snail</name>
    <dbReference type="NCBI Taxonomy" id="112525"/>
    <lineage>
        <taxon>Eukaryota</taxon>
        <taxon>Metazoa</taxon>
        <taxon>Spiralia</taxon>
        <taxon>Lophotrochozoa</taxon>
        <taxon>Mollusca</taxon>
        <taxon>Gastropoda</taxon>
        <taxon>Heterobranchia</taxon>
        <taxon>Euthyneura</taxon>
        <taxon>Panpulmonata</taxon>
        <taxon>Hygrophila</taxon>
        <taxon>Lymnaeoidea</taxon>
        <taxon>Planorbidae</taxon>
        <taxon>Biomphalaria</taxon>
    </lineage>
</organism>
<feature type="compositionally biased region" description="Pro residues" evidence="1">
    <location>
        <begin position="209"/>
        <end position="224"/>
    </location>
</feature>
<feature type="compositionally biased region" description="Polar residues" evidence="1">
    <location>
        <begin position="1045"/>
        <end position="1068"/>
    </location>
</feature>
<feature type="compositionally biased region" description="Basic and acidic residues" evidence="1">
    <location>
        <begin position="1184"/>
        <end position="1195"/>
    </location>
</feature>
<feature type="domain" description="PDZ" evidence="2">
    <location>
        <begin position="2181"/>
        <end position="2258"/>
    </location>
</feature>
<feature type="compositionally biased region" description="Polar residues" evidence="1">
    <location>
        <begin position="867"/>
        <end position="877"/>
    </location>
</feature>
<sequence>MSKPAAYLVSGANGTTMLGPLLLKHKFLTSKEAGNQVLHAKALQASERLTEGQDKTSDQVPVYALVSKEIKLSTAIHPFESWDGETLCMTLGQQWVDRQEIVIFCVKEKIIVTSGNSYIHTMKSNRKQSISVDNLLSENNQSSLGNHTNLTQLTRSEKSILEDKKHEKSKLEKVKPQQSEATRKVVIESTSRVSTFLPVNANVTHSRPKMPPPEKPPPIVPPPRSASLQHKPEADEEPDDFVPELLSLKNINDSNQLARDTGKEMTSHNKKPEHYDEGEKRSISLPVRAVSTSGPHFFRVHSPEIDFKKRISSKLSEPLPGDEEDEDFHKNKKGTNPLKKFFARKKGKYDPSSDGDGFESTLPSFGFENKDSKKKKKSEPKKKTKEKENKRLKKTEPTKAKISKENIIVVKSSGKCLTDLDFTLDGPEIDSGEKDLEKQNSSSDGSSDLIHSMEKDAEDDYNEMDEGDIYANFPTVLRRNFSSGHRVDPPTVPSEDSSESDPENEYNEPEDNDADNTSKETSSQSDESANVENEHHQDADEDDDDENYVNNAILLAKMNKSNSSPKAPSSVSSEGSSANSENQGCYVINPEEKLEEDMTVSGVEEDHTLLENSSSPTIIREKTLEAKLQETTSAIAHISTKGNTIKKVGTMDNLAPKENTKNVVDKSERNIPSGIKRNIQVVDDSFISKTINDSRDDLENISSNETLSAGIEHKEIFLQPEKEAQLLVQPISELRTDVKSQATTTLESSKQEKVHLKQLSKKSLKESSIANKSELAGPENETNIKTISGNITIQSPHLISDEKKPHIHKKDIDTFRDGITRKVTQNTLQETKTENVITNKLLHATERLEVHNKAINKETAILTTQNTPKMTTSSGSVVTKPSIPPPTKPKPPAWKTKALLNNTDSAEQVSDHQVALKPKLTSRGSEESINKKLIAGALKELDEFIDKEISLETTSKGQDAKKQEPLVKGFGTSNQSSVDKDYEKFIFAHKDVNPSKDDDSQPLHGINLDKDKLTVSTYKSTAGDSQLGRYERVVSCSIPGEPMGPNSSAVTASQTAVENQQKSPSEAPSQDCGYEDMVDQMSKNKMAENTSKDKIYEEIGDSDDENLSPTSRCFKFHWKKKEKKDEGDYAPGSDKNTQETKDKKTKDLKSSKTKEDGKENETIENEKKDKKRKKTNSASKKPTSKKESKRDKSKESSTSSDTSEYSDYEVFEDNSNAKSFKSQIGSSKIQSPQVDKMKLDNADSYGYEIPAKLDIQETLMDNGKETRQSNNMTLKTDDLSLYHGDVKKIQSDSSQNIDRDLNSEVQKDSTNSQILSKRISGSVTLIQAEDKKMTHELTQNKKDREQFLSGSITLNQGQTSINSTDSKVVFVDNSSKKEGPLVTNQDRLGSTTSPKDKKLEKVIEPAIAINTDALVKNRLAMFQSNSNNISGNQTEKNRKKKKDETSKSCLSSSSSSSSDSEEGTNRKKKEKKIKSRPKIPKDGQVSTQEITKVSLDASFAKPNMNDFNLKNKERNKVAPEDKESKNKEAKEKKENTEHSKNKKDKEKIQDTPKIKENKEDEKTKPKKEDQDISDSNKDTKPKQATVKEKKEKEKKQLNVSSSHFSNKDLNAHFDKLSFPTESKGIPKTLHGEIHHAQDMDIPMDIPDASATIVVNDSVRIKKSLEHTNQKIAIKGIDISFKSPSQEINLKPTQPLEALSKENVAKTKETHSRDNKMDAMSALNLELNKEQTLPTTDAVSSVFQIPYIQSFSEIDDDPWKDYSALEFGGLSKESPGEKGEFEPMKMNTSDLDTNWMLRTTDTADRTTSLPPDHVAPPVPRVRSKLGLYSESVDISKLPTTKISSIKNEETPSQSDHENSESDSDIYADGTSESNVEQSKEEALRVIVPQLSLKLERVSAQGEEPPEDHENDGSKETTNETRDYDHVPVRMRKLVNAKPVFPGLVMSASPTTTSPTASGVFFTKRSTKGPHSGGPEYAQPWDEKKLETLAPSSAALPSETNVTTSSRSSSEPSSGKGSFSGARLSYTSEDMNEEIGFGMGDAHRLNKIDPNTSTKAKTKHKVPEDESKKGNRLKSLTSLFHRKKKDKKDTNHSDEDDNEDDNESNDGDDVSDTKDNEGKTKERKSDKHKKEKSEKPKKPKKPSKSEKNPRLSQEVEPENVEMTDSNWRPLCRLLKVNDDGSKVLEMSRPQSEPLGIFFKKGPETHKEGLVVKSFLDKHAKRLFAGLLRVGDEIVEIDDEDICHLTLDEIKDLIQQKESMVLSLRSTEGTL</sequence>
<reference evidence="3" key="1">
    <citation type="journal article" date="2023" name="PLoS Negl. Trop. Dis.">
        <title>A genome sequence for Biomphalaria pfeifferi, the major vector snail for the human-infecting parasite Schistosoma mansoni.</title>
        <authorList>
            <person name="Bu L."/>
            <person name="Lu L."/>
            <person name="Laidemitt M.R."/>
            <person name="Zhang S.M."/>
            <person name="Mutuku M."/>
            <person name="Mkoji G."/>
            <person name="Steinauer M."/>
            <person name="Loker E.S."/>
        </authorList>
    </citation>
    <scope>NUCLEOTIDE SEQUENCE</scope>
    <source>
        <strain evidence="3">KasaAsao</strain>
    </source>
</reference>
<feature type="compositionally biased region" description="Basic and acidic residues" evidence="1">
    <location>
        <begin position="2109"/>
        <end position="2123"/>
    </location>
</feature>
<feature type="region of interest" description="Disordered" evidence="1">
    <location>
        <begin position="202"/>
        <end position="283"/>
    </location>
</feature>
<feature type="compositionally biased region" description="Basic residues" evidence="1">
    <location>
        <begin position="372"/>
        <end position="384"/>
    </location>
</feature>
<feature type="region of interest" description="Disordered" evidence="1">
    <location>
        <begin position="308"/>
        <end position="405"/>
    </location>
</feature>
<feature type="region of interest" description="Disordered" evidence="1">
    <location>
        <begin position="1894"/>
        <end position="1927"/>
    </location>
</feature>
<feature type="region of interest" description="Disordered" evidence="1">
    <location>
        <begin position="162"/>
        <end position="182"/>
    </location>
</feature>
<feature type="compositionally biased region" description="Polar residues" evidence="1">
    <location>
        <begin position="138"/>
        <end position="154"/>
    </location>
</feature>
<feature type="compositionally biased region" description="Polar residues" evidence="1">
    <location>
        <begin position="1382"/>
        <end position="1393"/>
    </location>
</feature>
<feature type="compositionally biased region" description="Acidic residues" evidence="1">
    <location>
        <begin position="456"/>
        <end position="467"/>
    </location>
</feature>
<feature type="compositionally biased region" description="Low complexity" evidence="1">
    <location>
        <begin position="1945"/>
        <end position="1956"/>
    </location>
</feature>
<feature type="compositionally biased region" description="Low complexity" evidence="1">
    <location>
        <begin position="1447"/>
        <end position="1458"/>
    </location>
</feature>
<feature type="region of interest" description="Disordered" evidence="1">
    <location>
        <begin position="1425"/>
        <end position="1602"/>
    </location>
</feature>
<dbReference type="InterPro" id="IPR036034">
    <property type="entry name" value="PDZ_sf"/>
</dbReference>
<dbReference type="PROSITE" id="PS50106">
    <property type="entry name" value="PDZ"/>
    <property type="match status" value="1"/>
</dbReference>
<feature type="compositionally biased region" description="Low complexity" evidence="1">
    <location>
        <begin position="2003"/>
        <end position="2019"/>
    </location>
</feature>
<feature type="compositionally biased region" description="Basic and acidic residues" evidence="1">
    <location>
        <begin position="1509"/>
        <end position="1596"/>
    </location>
</feature>
<evidence type="ECO:0000259" key="2">
    <source>
        <dbReference type="PROSITE" id="PS50106"/>
    </source>
</evidence>
<protein>
    <submittedName>
        <fullName evidence="3">Serine-rich adhesin for platelets</fullName>
    </submittedName>
</protein>
<feature type="compositionally biased region" description="Polar residues" evidence="1">
    <location>
        <begin position="519"/>
        <end position="531"/>
    </location>
</feature>
<feature type="region of interest" description="Disordered" evidence="1">
    <location>
        <begin position="1839"/>
        <end position="1879"/>
    </location>
</feature>
<dbReference type="Pfam" id="PF00595">
    <property type="entry name" value="PDZ"/>
    <property type="match status" value="1"/>
</dbReference>
<feature type="region of interest" description="Disordered" evidence="1">
    <location>
        <begin position="867"/>
        <end position="895"/>
    </location>
</feature>
<feature type="region of interest" description="Disordered" evidence="1">
    <location>
        <begin position="480"/>
        <end position="587"/>
    </location>
</feature>
<feature type="compositionally biased region" description="Basic and acidic residues" evidence="1">
    <location>
        <begin position="260"/>
        <end position="282"/>
    </location>
</feature>
<keyword evidence="4" id="KW-1185">Reference proteome</keyword>
<feature type="compositionally biased region" description="Polar residues" evidence="1">
    <location>
        <begin position="1425"/>
        <end position="1434"/>
    </location>
</feature>
<dbReference type="Proteomes" id="UP001233172">
    <property type="component" value="Unassembled WGS sequence"/>
</dbReference>
<reference evidence="3" key="2">
    <citation type="submission" date="2023-04" db="EMBL/GenBank/DDBJ databases">
        <authorList>
            <person name="Bu L."/>
            <person name="Lu L."/>
            <person name="Laidemitt M.R."/>
            <person name="Zhang S.M."/>
            <person name="Mutuku M."/>
            <person name="Mkoji G."/>
            <person name="Steinauer M."/>
            <person name="Loker E.S."/>
        </authorList>
    </citation>
    <scope>NUCLEOTIDE SEQUENCE</scope>
    <source>
        <strain evidence="3">KasaAsao</strain>
        <tissue evidence="3">Whole Snail</tissue>
    </source>
</reference>
<dbReference type="InterPro" id="IPR001478">
    <property type="entry name" value="PDZ"/>
</dbReference>
<comment type="caution">
    <text evidence="3">The sequence shown here is derived from an EMBL/GenBank/DDBJ whole genome shotgun (WGS) entry which is preliminary data.</text>
</comment>
<feature type="compositionally biased region" description="Pro residues" evidence="1">
    <location>
        <begin position="882"/>
        <end position="892"/>
    </location>
</feature>
<feature type="region of interest" description="Disordered" evidence="1">
    <location>
        <begin position="1377"/>
        <end position="1397"/>
    </location>
</feature>
<dbReference type="SUPFAM" id="SSF50156">
    <property type="entry name" value="PDZ domain-like"/>
    <property type="match status" value="1"/>
</dbReference>
<accession>A0AAD8F592</accession>
<feature type="region of interest" description="Disordered" evidence="1">
    <location>
        <begin position="418"/>
        <end position="467"/>
    </location>
</feature>
<proteinExistence type="predicted"/>
<feature type="compositionally biased region" description="Basic residues" evidence="1">
    <location>
        <begin position="1466"/>
        <end position="1478"/>
    </location>
</feature>
<feature type="region of interest" description="Disordered" evidence="1">
    <location>
        <begin position="138"/>
        <end position="157"/>
    </location>
</feature>
<evidence type="ECO:0000256" key="1">
    <source>
        <dbReference type="SAM" id="MobiDB-lite"/>
    </source>
</evidence>
<gene>
    <name evidence="3" type="ORF">Bpfe_019747</name>
</gene>
<name>A0AAD8F592_BIOPF</name>
<feature type="compositionally biased region" description="Basic and acidic residues" evidence="1">
    <location>
        <begin position="1909"/>
        <end position="1926"/>
    </location>
</feature>
<feature type="compositionally biased region" description="Basic and acidic residues" evidence="1">
    <location>
        <begin position="1136"/>
        <end position="1168"/>
    </location>
</feature>
<dbReference type="Gene3D" id="2.30.42.10">
    <property type="match status" value="1"/>
</dbReference>
<feature type="compositionally biased region" description="Acidic residues" evidence="1">
    <location>
        <begin position="2092"/>
        <end position="2108"/>
    </location>
</feature>
<dbReference type="EMBL" id="JASAOG010000110">
    <property type="protein sequence ID" value="KAK0050826.1"/>
    <property type="molecule type" value="Genomic_DNA"/>
</dbReference>
<feature type="compositionally biased region" description="Acidic residues" evidence="1">
    <location>
        <begin position="496"/>
        <end position="514"/>
    </location>
</feature>
<feature type="compositionally biased region" description="Low complexity" evidence="1">
    <location>
        <begin position="559"/>
        <end position="582"/>
    </location>
</feature>
<feature type="compositionally biased region" description="Polar residues" evidence="1">
    <location>
        <begin position="1213"/>
        <end position="1233"/>
    </location>
</feature>
<feature type="region of interest" description="Disordered" evidence="1">
    <location>
        <begin position="1036"/>
        <end position="1235"/>
    </location>
</feature>